<comment type="similarity">
    <text evidence="1 3">Belongs to the RelE toxin family.</text>
</comment>
<evidence type="ECO:0000256" key="3">
    <source>
        <dbReference type="PIRNR" id="PIRNR029218"/>
    </source>
</evidence>
<dbReference type="InterPro" id="IPR051803">
    <property type="entry name" value="TA_system_RelE-like_toxin"/>
</dbReference>
<name>A0ABS7JWH1_9SPHN</name>
<dbReference type="InterPro" id="IPR028344">
    <property type="entry name" value="ParE1/4"/>
</dbReference>
<dbReference type="InterPro" id="IPR007712">
    <property type="entry name" value="RelE/ParE_toxin"/>
</dbReference>
<protein>
    <recommendedName>
        <fullName evidence="3">Toxin</fullName>
    </recommendedName>
</protein>
<dbReference type="InterPro" id="IPR035093">
    <property type="entry name" value="RelE/ParE_toxin_dom_sf"/>
</dbReference>
<evidence type="ECO:0000256" key="1">
    <source>
        <dbReference type="ARBA" id="ARBA00006226"/>
    </source>
</evidence>
<keyword evidence="5" id="KW-1185">Reference proteome</keyword>
<accession>A0ABS7JWH1</accession>
<comment type="caution">
    <text evidence="4">The sequence shown here is derived from an EMBL/GenBank/DDBJ whole genome shotgun (WGS) entry which is preliminary data.</text>
</comment>
<dbReference type="Proteomes" id="UP000782554">
    <property type="component" value="Unassembled WGS sequence"/>
</dbReference>
<dbReference type="RefSeq" id="WP_221603115.1">
    <property type="nucleotide sequence ID" value="NZ_JAIGNU010000002.1"/>
</dbReference>
<dbReference type="PANTHER" id="PTHR33755:SF9">
    <property type="entry name" value="TOXIN PARE1"/>
    <property type="match status" value="1"/>
</dbReference>
<organism evidence="4 5">
    <name type="scientific">Qipengyuania mesophila</name>
    <dbReference type="NCBI Taxonomy" id="2867246"/>
    <lineage>
        <taxon>Bacteria</taxon>
        <taxon>Pseudomonadati</taxon>
        <taxon>Pseudomonadota</taxon>
        <taxon>Alphaproteobacteria</taxon>
        <taxon>Sphingomonadales</taxon>
        <taxon>Erythrobacteraceae</taxon>
        <taxon>Qipengyuania</taxon>
    </lineage>
</organism>
<keyword evidence="2" id="KW-1277">Toxin-antitoxin system</keyword>
<evidence type="ECO:0000313" key="5">
    <source>
        <dbReference type="Proteomes" id="UP000782554"/>
    </source>
</evidence>
<dbReference type="EMBL" id="JAIGNU010000002">
    <property type="protein sequence ID" value="MBX7501929.1"/>
    <property type="molecule type" value="Genomic_DNA"/>
</dbReference>
<evidence type="ECO:0000256" key="2">
    <source>
        <dbReference type="ARBA" id="ARBA00022649"/>
    </source>
</evidence>
<dbReference type="PIRSF" id="PIRSF029218">
    <property type="entry name" value="ParE"/>
    <property type="match status" value="1"/>
</dbReference>
<reference evidence="4 5" key="1">
    <citation type="submission" date="2021-08" db="EMBL/GenBank/DDBJ databases">
        <title>Comparative Genomics Analysis of the Genus Qipengyuania Reveals Extensive Genetic Diversity and Metabolic Versatility, Including the Description of Fifteen Novel Species.</title>
        <authorList>
            <person name="Liu Y."/>
        </authorList>
    </citation>
    <scope>NUCLEOTIDE SEQUENCE [LARGE SCALE GENOMIC DNA]</scope>
    <source>
        <strain evidence="4 5">YG27</strain>
    </source>
</reference>
<dbReference type="Pfam" id="PF05016">
    <property type="entry name" value="ParE_toxin"/>
    <property type="match status" value="1"/>
</dbReference>
<sequence>MARRLRLSGKAADDLSGIADFTIAAFGVEQARKYRDQFQRCFDSLVDNPMLGRSADELALGLRCIRQQAHVVFYRADADAVLIVRVLHHRMDFDRHL</sequence>
<evidence type="ECO:0000313" key="4">
    <source>
        <dbReference type="EMBL" id="MBX7501929.1"/>
    </source>
</evidence>
<gene>
    <name evidence="4" type="ORF">K3181_10795</name>
</gene>
<dbReference type="Gene3D" id="3.30.2310.20">
    <property type="entry name" value="RelE-like"/>
    <property type="match status" value="1"/>
</dbReference>
<dbReference type="PANTHER" id="PTHR33755">
    <property type="entry name" value="TOXIN PARE1-RELATED"/>
    <property type="match status" value="1"/>
</dbReference>
<proteinExistence type="inferred from homology"/>